<reference evidence="1" key="1">
    <citation type="journal article" date="2020" name="Stud. Mycol.">
        <title>101 Dothideomycetes genomes: a test case for predicting lifestyles and emergence of pathogens.</title>
        <authorList>
            <person name="Haridas S."/>
            <person name="Albert R."/>
            <person name="Binder M."/>
            <person name="Bloem J."/>
            <person name="Labutti K."/>
            <person name="Salamov A."/>
            <person name="Andreopoulos B."/>
            <person name="Baker S."/>
            <person name="Barry K."/>
            <person name="Bills G."/>
            <person name="Bluhm B."/>
            <person name="Cannon C."/>
            <person name="Castanera R."/>
            <person name="Culley D."/>
            <person name="Daum C."/>
            <person name="Ezra D."/>
            <person name="Gonzalez J."/>
            <person name="Henrissat B."/>
            <person name="Kuo A."/>
            <person name="Liang C."/>
            <person name="Lipzen A."/>
            <person name="Lutzoni F."/>
            <person name="Magnuson J."/>
            <person name="Mondo S."/>
            <person name="Nolan M."/>
            <person name="Ohm R."/>
            <person name="Pangilinan J."/>
            <person name="Park H.-J."/>
            <person name="Ramirez L."/>
            <person name="Alfaro M."/>
            <person name="Sun H."/>
            <person name="Tritt A."/>
            <person name="Yoshinaga Y."/>
            <person name="Zwiers L.-H."/>
            <person name="Turgeon B."/>
            <person name="Goodwin S."/>
            <person name="Spatafora J."/>
            <person name="Crous P."/>
            <person name="Grigoriev I."/>
        </authorList>
    </citation>
    <scope>NUCLEOTIDE SEQUENCE</scope>
    <source>
        <strain evidence="1">CBS 690.94</strain>
    </source>
</reference>
<evidence type="ECO:0000313" key="2">
    <source>
        <dbReference type="Proteomes" id="UP000799764"/>
    </source>
</evidence>
<keyword evidence="2" id="KW-1185">Reference proteome</keyword>
<proteinExistence type="predicted"/>
<dbReference type="AlphaFoldDB" id="A0A9P4UGL5"/>
<accession>A0A9P4UGL5</accession>
<organism evidence="1 2">
    <name type="scientific">Karstenula rhodostoma CBS 690.94</name>
    <dbReference type="NCBI Taxonomy" id="1392251"/>
    <lineage>
        <taxon>Eukaryota</taxon>
        <taxon>Fungi</taxon>
        <taxon>Dikarya</taxon>
        <taxon>Ascomycota</taxon>
        <taxon>Pezizomycotina</taxon>
        <taxon>Dothideomycetes</taxon>
        <taxon>Pleosporomycetidae</taxon>
        <taxon>Pleosporales</taxon>
        <taxon>Massarineae</taxon>
        <taxon>Didymosphaeriaceae</taxon>
        <taxon>Karstenula</taxon>
    </lineage>
</organism>
<name>A0A9P4UGL5_9PLEO</name>
<protein>
    <submittedName>
        <fullName evidence="1">Uncharacterized protein</fullName>
    </submittedName>
</protein>
<dbReference type="OrthoDB" id="3898724at2759"/>
<comment type="caution">
    <text evidence="1">The sequence shown here is derived from an EMBL/GenBank/DDBJ whole genome shotgun (WGS) entry which is preliminary data.</text>
</comment>
<sequence>MADPSSPNLTYNNPAFSKYHERHGSTRRNFNSSFSAPKIDSPRTLCPRDGDAFSYDRSHLADWHVTHDLWERLPSNIQATLAAVQQAGAAVLTGFARVDAHTSAQGNDLACTKFEDDELIAKLDALPPPKMRTNSNASSVVLSDVNSPVFTTTSMSEAGTPSMASTLSTNPVSPICLGPSDSPPAEKCDRSRDGSFITPIEPQDQGYVLEISSLRTEALPRLKHSGHKLDSEWRDAKRTNDIAHHLSAIDIATFEKWWAEKKLKIDTLYNRGQHLSAGLNLSPKGLGWVAP</sequence>
<dbReference type="EMBL" id="MU001495">
    <property type="protein sequence ID" value="KAF2448357.1"/>
    <property type="molecule type" value="Genomic_DNA"/>
</dbReference>
<gene>
    <name evidence="1" type="ORF">P171DRAFT_211696</name>
</gene>
<evidence type="ECO:0000313" key="1">
    <source>
        <dbReference type="EMBL" id="KAF2448357.1"/>
    </source>
</evidence>
<dbReference type="Proteomes" id="UP000799764">
    <property type="component" value="Unassembled WGS sequence"/>
</dbReference>